<sequence>MGPGMKGKTESFQFSSQTLLSFSQYYRNHPSEAQQDGYIKDARGRIIRRADEQAIGRKHYLRLNNNRQDHPGDGYNFRGRGLIQITGYGKYNGFMSDYSNLWHDTVPDVLRTPDLVNDMPYAIRSALWFWSSHHIYSADHNNGYNDVLGVTRVVNGGSMGLAERQSAYRLCESIFL</sequence>
<evidence type="ECO:0000313" key="1">
    <source>
        <dbReference type="EMBL" id="GAA4499101.1"/>
    </source>
</evidence>
<gene>
    <name evidence="1" type="ORF">GCM10023095_18680</name>
</gene>
<reference evidence="2" key="1">
    <citation type="journal article" date="2019" name="Int. J. Syst. Evol. Microbiol.">
        <title>The Global Catalogue of Microorganisms (GCM) 10K type strain sequencing project: providing services to taxonomists for standard genome sequencing and annotation.</title>
        <authorList>
            <consortium name="The Broad Institute Genomics Platform"/>
            <consortium name="The Broad Institute Genome Sequencing Center for Infectious Disease"/>
            <person name="Wu L."/>
            <person name="Ma J."/>
        </authorList>
    </citation>
    <scope>NUCLEOTIDE SEQUENCE [LARGE SCALE GENOMIC DNA]</scope>
    <source>
        <strain evidence="2">JCM 32226</strain>
    </source>
</reference>
<dbReference type="InterPro" id="IPR023346">
    <property type="entry name" value="Lysozyme-like_dom_sf"/>
</dbReference>
<organism evidence="1 2">
    <name type="scientific">Pseudaeromonas paramecii</name>
    <dbReference type="NCBI Taxonomy" id="2138166"/>
    <lineage>
        <taxon>Bacteria</taxon>
        <taxon>Pseudomonadati</taxon>
        <taxon>Pseudomonadota</taxon>
        <taxon>Gammaproteobacteria</taxon>
        <taxon>Aeromonadales</taxon>
        <taxon>Aeromonadaceae</taxon>
        <taxon>Pseudaeromonas</taxon>
    </lineage>
</organism>
<accession>A0ABP8Q876</accession>
<evidence type="ECO:0008006" key="3">
    <source>
        <dbReference type="Google" id="ProtNLM"/>
    </source>
</evidence>
<comment type="caution">
    <text evidence="1">The sequence shown here is derived from an EMBL/GenBank/DDBJ whole genome shotgun (WGS) entry which is preliminary data.</text>
</comment>
<dbReference type="EMBL" id="BAABFC010000012">
    <property type="protein sequence ID" value="GAA4499101.1"/>
    <property type="molecule type" value="Genomic_DNA"/>
</dbReference>
<dbReference type="Gene3D" id="1.10.530.10">
    <property type="match status" value="1"/>
</dbReference>
<proteinExistence type="predicted"/>
<dbReference type="Proteomes" id="UP001501321">
    <property type="component" value="Unassembled WGS sequence"/>
</dbReference>
<dbReference type="SUPFAM" id="SSF53955">
    <property type="entry name" value="Lysozyme-like"/>
    <property type="match status" value="1"/>
</dbReference>
<evidence type="ECO:0000313" key="2">
    <source>
        <dbReference type="Proteomes" id="UP001501321"/>
    </source>
</evidence>
<name>A0ABP8Q876_9GAMM</name>
<keyword evidence="2" id="KW-1185">Reference proteome</keyword>
<protein>
    <recommendedName>
        <fullName evidence="3">Glycoside hydrolase family 19 catalytic domain-containing protein</fullName>
    </recommendedName>
</protein>